<dbReference type="Proteomes" id="UP000237631">
    <property type="component" value="Unassembled WGS sequence"/>
</dbReference>
<name>A0A2S6BW61_9PEZI</name>
<sequence>MPIPNKPRTEGSASFDPDKFFETWSRGELTAPYDNDFRKFVIKSFGLRVNDQYGYRATTEVTLLGAQSHIDAGTANGLHVWYRDPAGQPRPNPNATDIAAYTDIFRPTTVTAKAITGFASNAKKETVRADIAKHLHALYAPPDAVRKLQMNKSKTHVNPYFDVSAWAFQNLEWAGPEERTVDIKYSHAILPVLYHHFGCVCPSYESLSYIYQIARGRPILDIGSGNGYWTYMLRRFDIQSRNRLTVTAVDNGLSEWRTMWIGDTIEADGFKWLQQNQGGKDGVLLLVYPMVGMEFTSKMIKAYNGTTIVSAGAQNASGFTAFAQETIADWMAREMPAWEKVLQVPLPSFPGKDEALFIFEKQAESNGQASAGA</sequence>
<keyword evidence="2" id="KW-1185">Reference proteome</keyword>
<dbReference type="PANTHER" id="PTHR39290:SF6">
    <property type="entry name" value="S-ADENOSYL-L-METHIONINE-DEPENDENT METHYLTRANSFERASES SUPERFAMILY PROTEIN"/>
    <property type="match status" value="1"/>
</dbReference>
<organism evidence="1 2">
    <name type="scientific">Cercospora berteroae</name>
    <dbReference type="NCBI Taxonomy" id="357750"/>
    <lineage>
        <taxon>Eukaryota</taxon>
        <taxon>Fungi</taxon>
        <taxon>Dikarya</taxon>
        <taxon>Ascomycota</taxon>
        <taxon>Pezizomycotina</taxon>
        <taxon>Dothideomycetes</taxon>
        <taxon>Dothideomycetidae</taxon>
        <taxon>Mycosphaerellales</taxon>
        <taxon>Mycosphaerellaceae</taxon>
        <taxon>Cercospora</taxon>
    </lineage>
</organism>
<dbReference type="EMBL" id="PNEN01001743">
    <property type="protein sequence ID" value="PPJ51706.1"/>
    <property type="molecule type" value="Genomic_DNA"/>
</dbReference>
<accession>A0A2S6BW61</accession>
<evidence type="ECO:0000313" key="2">
    <source>
        <dbReference type="Proteomes" id="UP000237631"/>
    </source>
</evidence>
<reference evidence="2" key="1">
    <citation type="journal article" date="2017" name="bioRxiv">
        <title>Conservation of a gene cluster reveals novel cercosporin biosynthetic mechanisms and extends production to the genus Colletotrichum.</title>
        <authorList>
            <person name="de Jonge R."/>
            <person name="Ebert M.K."/>
            <person name="Huitt-Roehl C.R."/>
            <person name="Pal P."/>
            <person name="Suttle J.C."/>
            <person name="Spanner R.E."/>
            <person name="Neubauer J.D."/>
            <person name="Jurick W.M.II."/>
            <person name="Stott K.A."/>
            <person name="Secor G.A."/>
            <person name="Thomma B.P.H.J."/>
            <person name="Van de Peer Y."/>
            <person name="Townsend C.A."/>
            <person name="Bolton M.D."/>
        </authorList>
    </citation>
    <scope>NUCLEOTIDE SEQUENCE [LARGE SCALE GENOMIC DNA]</scope>
    <source>
        <strain evidence="2">CBS538.71</strain>
    </source>
</reference>
<proteinExistence type="predicted"/>
<evidence type="ECO:0000313" key="1">
    <source>
        <dbReference type="EMBL" id="PPJ51706.1"/>
    </source>
</evidence>
<protein>
    <recommendedName>
        <fullName evidence="3">Methyltransferase domain-containing protein</fullName>
    </recommendedName>
</protein>
<comment type="caution">
    <text evidence="1">The sequence shown here is derived from an EMBL/GenBank/DDBJ whole genome shotgun (WGS) entry which is preliminary data.</text>
</comment>
<dbReference type="OrthoDB" id="5411518at2759"/>
<dbReference type="Gene3D" id="3.40.50.150">
    <property type="entry name" value="Vaccinia Virus protein VP39"/>
    <property type="match status" value="1"/>
</dbReference>
<dbReference type="PANTHER" id="PTHR39290">
    <property type="entry name" value="C3H1-TYPE DOMAIN-CONTAINING PROTEIN-RELATED"/>
    <property type="match status" value="1"/>
</dbReference>
<evidence type="ECO:0008006" key="3">
    <source>
        <dbReference type="Google" id="ProtNLM"/>
    </source>
</evidence>
<dbReference type="AlphaFoldDB" id="A0A2S6BW61"/>
<dbReference type="SUPFAM" id="SSF53335">
    <property type="entry name" value="S-adenosyl-L-methionine-dependent methyltransferases"/>
    <property type="match status" value="1"/>
</dbReference>
<gene>
    <name evidence="1" type="ORF">CBER1_08735</name>
</gene>
<dbReference type="InterPro" id="IPR029063">
    <property type="entry name" value="SAM-dependent_MTases_sf"/>
</dbReference>